<dbReference type="RefSeq" id="WP_078747080.1">
    <property type="nucleotide sequence ID" value="NZ_CP137850.1"/>
</dbReference>
<dbReference type="HAMAP" id="MF_00294">
    <property type="entry name" value="Ribosomal_bL33"/>
    <property type="match status" value="1"/>
</dbReference>
<keyword evidence="7" id="KW-1185">Reference proteome</keyword>
<evidence type="ECO:0000256" key="2">
    <source>
        <dbReference type="ARBA" id="ARBA00022980"/>
    </source>
</evidence>
<sequence length="49" mass="5648">MKNNKVSLACELCRKKNYVTDKSAGNPGRIEIKKYCPRCKVHSLHKEEV</sequence>
<evidence type="ECO:0000256" key="1">
    <source>
        <dbReference type="ARBA" id="ARBA00007596"/>
    </source>
</evidence>
<dbReference type="InterPro" id="IPR001705">
    <property type="entry name" value="Ribosomal_bL33"/>
</dbReference>
<keyword evidence="2 5" id="KW-0689">Ribosomal protein</keyword>
<dbReference type="EMBL" id="FUXF01000009">
    <property type="protein sequence ID" value="SJZ50291.1"/>
    <property type="molecule type" value="Genomic_DNA"/>
</dbReference>
<organism evidence="6 7">
    <name type="scientific">Mycoplasmopsis verecunda</name>
    <dbReference type="NCBI Taxonomy" id="171291"/>
    <lineage>
        <taxon>Bacteria</taxon>
        <taxon>Bacillati</taxon>
        <taxon>Mycoplasmatota</taxon>
        <taxon>Mycoplasmoidales</taxon>
        <taxon>Metamycoplasmataceae</taxon>
        <taxon>Mycoplasmopsis</taxon>
    </lineage>
</organism>
<evidence type="ECO:0000256" key="5">
    <source>
        <dbReference type="HAMAP-Rule" id="MF_00294"/>
    </source>
</evidence>
<dbReference type="AlphaFoldDB" id="A0A1T4L6Z1"/>
<dbReference type="GO" id="GO:0005840">
    <property type="term" value="C:ribosome"/>
    <property type="evidence" value="ECO:0007669"/>
    <property type="project" value="UniProtKB-KW"/>
</dbReference>
<dbReference type="STRING" id="171291.SAMN02745154_00342"/>
<gene>
    <name evidence="5" type="primary">rpmG</name>
    <name evidence="6" type="ORF">SAMN02745154_00342</name>
</gene>
<keyword evidence="3 5" id="KW-0687">Ribonucleoprotein</keyword>
<protein>
    <recommendedName>
        <fullName evidence="4 5">Large ribosomal subunit protein bL33</fullName>
    </recommendedName>
</protein>
<dbReference type="PROSITE" id="PS00582">
    <property type="entry name" value="RIBOSOMAL_L33"/>
    <property type="match status" value="1"/>
</dbReference>
<dbReference type="Pfam" id="PF00471">
    <property type="entry name" value="Ribosomal_L33"/>
    <property type="match status" value="1"/>
</dbReference>
<dbReference type="InterPro" id="IPR011332">
    <property type="entry name" value="Ribosomal_zn-bd"/>
</dbReference>
<evidence type="ECO:0000256" key="3">
    <source>
        <dbReference type="ARBA" id="ARBA00023274"/>
    </source>
</evidence>
<dbReference type="InterPro" id="IPR018264">
    <property type="entry name" value="Ribosomal_bL33_CS"/>
</dbReference>
<dbReference type="GO" id="GO:0006412">
    <property type="term" value="P:translation"/>
    <property type="evidence" value="ECO:0007669"/>
    <property type="project" value="UniProtKB-UniRule"/>
</dbReference>
<dbReference type="InterPro" id="IPR038584">
    <property type="entry name" value="Ribosomal_bL33_sf"/>
</dbReference>
<name>A0A1T4L6Z1_9BACT</name>
<dbReference type="NCBIfam" id="NF001764">
    <property type="entry name" value="PRK00504.1"/>
    <property type="match status" value="1"/>
</dbReference>
<dbReference type="GO" id="GO:0005737">
    <property type="term" value="C:cytoplasm"/>
    <property type="evidence" value="ECO:0007669"/>
    <property type="project" value="UniProtKB-ARBA"/>
</dbReference>
<dbReference type="GO" id="GO:0003735">
    <property type="term" value="F:structural constituent of ribosome"/>
    <property type="evidence" value="ECO:0007669"/>
    <property type="project" value="InterPro"/>
</dbReference>
<dbReference type="Proteomes" id="UP000190389">
    <property type="component" value="Unassembled WGS sequence"/>
</dbReference>
<reference evidence="7" key="1">
    <citation type="submission" date="2017-02" db="EMBL/GenBank/DDBJ databases">
        <authorList>
            <person name="Varghese N."/>
            <person name="Submissions S."/>
        </authorList>
    </citation>
    <scope>NUCLEOTIDE SEQUENCE [LARGE SCALE GENOMIC DNA]</scope>
    <source>
        <strain evidence="7">ATCC 27862</strain>
    </source>
</reference>
<dbReference type="SUPFAM" id="SSF57829">
    <property type="entry name" value="Zn-binding ribosomal proteins"/>
    <property type="match status" value="1"/>
</dbReference>
<proteinExistence type="inferred from homology"/>
<dbReference type="NCBIfam" id="TIGR01023">
    <property type="entry name" value="rpmG_bact"/>
    <property type="match status" value="1"/>
</dbReference>
<evidence type="ECO:0000313" key="6">
    <source>
        <dbReference type="EMBL" id="SJZ50291.1"/>
    </source>
</evidence>
<evidence type="ECO:0000313" key="7">
    <source>
        <dbReference type="Proteomes" id="UP000190389"/>
    </source>
</evidence>
<dbReference type="OrthoDB" id="197660at2"/>
<accession>A0A1T4L6Z1</accession>
<dbReference type="GO" id="GO:1990904">
    <property type="term" value="C:ribonucleoprotein complex"/>
    <property type="evidence" value="ECO:0007669"/>
    <property type="project" value="UniProtKB-KW"/>
</dbReference>
<comment type="similarity">
    <text evidence="1 5">Belongs to the bacterial ribosomal protein bL33 family.</text>
</comment>
<dbReference type="Gene3D" id="2.20.28.120">
    <property type="entry name" value="Ribosomal protein L33"/>
    <property type="match status" value="1"/>
</dbReference>
<evidence type="ECO:0000256" key="4">
    <source>
        <dbReference type="ARBA" id="ARBA00035176"/>
    </source>
</evidence>